<protein>
    <submittedName>
        <fullName evidence="3">Substrate-binding periplasmic protein</fullName>
    </submittedName>
</protein>
<reference evidence="3 4" key="1">
    <citation type="submission" date="2024-09" db="EMBL/GenBank/DDBJ databases">
        <authorList>
            <person name="Sun Q."/>
            <person name="Mori K."/>
        </authorList>
    </citation>
    <scope>NUCLEOTIDE SEQUENCE [LARGE SCALE GENOMIC DNA]</scope>
    <source>
        <strain evidence="3 4">JCM 13503</strain>
    </source>
</reference>
<keyword evidence="1" id="KW-0732">Signal</keyword>
<comment type="caution">
    <text evidence="3">The sequence shown here is derived from an EMBL/GenBank/DDBJ whole genome shotgun (WGS) entry which is preliminary data.</text>
</comment>
<evidence type="ECO:0000313" key="4">
    <source>
        <dbReference type="Proteomes" id="UP001589733"/>
    </source>
</evidence>
<organism evidence="3 4">
    <name type="scientific">Deinococcus oregonensis</name>
    <dbReference type="NCBI Taxonomy" id="1805970"/>
    <lineage>
        <taxon>Bacteria</taxon>
        <taxon>Thermotogati</taxon>
        <taxon>Deinococcota</taxon>
        <taxon>Deinococci</taxon>
        <taxon>Deinococcales</taxon>
        <taxon>Deinococcaceae</taxon>
        <taxon>Deinococcus</taxon>
    </lineage>
</organism>
<name>A0ABV6B2B3_9DEIO</name>
<proteinExistence type="predicted"/>
<dbReference type="PANTHER" id="PTHR35936:SF19">
    <property type="entry name" value="AMINO-ACID-BINDING PROTEIN YXEM-RELATED"/>
    <property type="match status" value="1"/>
</dbReference>
<dbReference type="Proteomes" id="UP001589733">
    <property type="component" value="Unassembled WGS sequence"/>
</dbReference>
<dbReference type="PANTHER" id="PTHR35936">
    <property type="entry name" value="MEMBRANE-BOUND LYTIC MUREIN TRANSGLYCOSYLASE F"/>
    <property type="match status" value="1"/>
</dbReference>
<dbReference type="Pfam" id="PF00497">
    <property type="entry name" value="SBP_bac_3"/>
    <property type="match status" value="1"/>
</dbReference>
<sequence>MRCLNSLNFRLKGEPVMMRRFPGTLTLISPLLLGAAALMPAQAQSVSAGKLKLAFSTSTPGLIYEEGSGVQGFAAELITLMARDLKIKTMTWTRVADPAALYTDLAKRTQNVIFDVKLPQALDEVNASAAVACTGGVILSRPKGPTTEAALKGLRIAVAQNTVYFHYARNLPFDKKVEVFSTPDQALLGFLSGSVDVLILDRFDALKMFKKAGPSKLQVSPLLWNESVHFVMHKSEDDFRDNMNATLKKFLSDGTYAKLSKKYFTQDVRCLK</sequence>
<dbReference type="SUPFAM" id="SSF53850">
    <property type="entry name" value="Periplasmic binding protein-like II"/>
    <property type="match status" value="1"/>
</dbReference>
<dbReference type="InterPro" id="IPR001638">
    <property type="entry name" value="Solute-binding_3/MltF_N"/>
</dbReference>
<dbReference type="Gene3D" id="3.40.190.10">
    <property type="entry name" value="Periplasmic binding protein-like II"/>
    <property type="match status" value="2"/>
</dbReference>
<evidence type="ECO:0000256" key="1">
    <source>
        <dbReference type="ARBA" id="ARBA00022729"/>
    </source>
</evidence>
<evidence type="ECO:0000313" key="3">
    <source>
        <dbReference type="EMBL" id="MFB9993382.1"/>
    </source>
</evidence>
<accession>A0ABV6B2B3</accession>
<feature type="domain" description="Solute-binding protein family 3/N-terminal" evidence="2">
    <location>
        <begin position="50"/>
        <end position="267"/>
    </location>
</feature>
<evidence type="ECO:0000259" key="2">
    <source>
        <dbReference type="SMART" id="SM00062"/>
    </source>
</evidence>
<gene>
    <name evidence="3" type="ORF">ACFFLM_15545</name>
</gene>
<dbReference type="RefSeq" id="WP_380012103.1">
    <property type="nucleotide sequence ID" value="NZ_JBHLYR010000047.1"/>
</dbReference>
<dbReference type="SMART" id="SM00062">
    <property type="entry name" value="PBPb"/>
    <property type="match status" value="1"/>
</dbReference>
<keyword evidence="4" id="KW-1185">Reference proteome</keyword>
<dbReference type="EMBL" id="JBHLYR010000047">
    <property type="protein sequence ID" value="MFB9993382.1"/>
    <property type="molecule type" value="Genomic_DNA"/>
</dbReference>